<keyword evidence="2" id="KW-1185">Reference proteome</keyword>
<dbReference type="Proteomes" id="UP000565286">
    <property type="component" value="Unassembled WGS sequence"/>
</dbReference>
<dbReference type="RefSeq" id="WP_183896823.1">
    <property type="nucleotide sequence ID" value="NZ_JACIDV010000008.1"/>
</dbReference>
<comment type="caution">
    <text evidence="1">The sequence shown here is derived from an EMBL/GenBank/DDBJ whole genome shotgun (WGS) entry which is preliminary data.</text>
</comment>
<evidence type="ECO:0008006" key="3">
    <source>
        <dbReference type="Google" id="ProtNLM"/>
    </source>
</evidence>
<name>A0A7W6C9H3_9HYPH</name>
<evidence type="ECO:0000313" key="1">
    <source>
        <dbReference type="EMBL" id="MBB3946899.1"/>
    </source>
</evidence>
<gene>
    <name evidence="1" type="ORF">GGQ73_002863</name>
</gene>
<sequence>MSEDQSAARFLAVVEQINETAPVALDATGAALIAAVHLGIGSDSRSLANKLGIAHALVLRDINVLSGRLLTVTKRDARTQRTWVELTDEASTLAQSASHVLLKPSLSQME</sequence>
<organism evidence="1 2">
    <name type="scientific">Rhizobium skierniewicense</name>
    <dbReference type="NCBI Taxonomy" id="984260"/>
    <lineage>
        <taxon>Bacteria</taxon>
        <taxon>Pseudomonadati</taxon>
        <taxon>Pseudomonadota</taxon>
        <taxon>Alphaproteobacteria</taxon>
        <taxon>Hyphomicrobiales</taxon>
        <taxon>Rhizobiaceae</taxon>
        <taxon>Rhizobium/Agrobacterium group</taxon>
        <taxon>Rhizobium</taxon>
    </lineage>
</organism>
<dbReference type="EMBL" id="JACIDV010000008">
    <property type="protein sequence ID" value="MBB3946899.1"/>
    <property type="molecule type" value="Genomic_DNA"/>
</dbReference>
<evidence type="ECO:0000313" key="2">
    <source>
        <dbReference type="Proteomes" id="UP000565286"/>
    </source>
</evidence>
<reference evidence="1 2" key="1">
    <citation type="submission" date="2020-08" db="EMBL/GenBank/DDBJ databases">
        <title>Genomic Encyclopedia of Type Strains, Phase IV (KMG-IV): sequencing the most valuable type-strain genomes for metagenomic binning, comparative biology and taxonomic classification.</title>
        <authorList>
            <person name="Goeker M."/>
        </authorList>
    </citation>
    <scope>NUCLEOTIDE SEQUENCE [LARGE SCALE GENOMIC DNA]</scope>
    <source>
        <strain evidence="1 2">DSM 26438</strain>
    </source>
</reference>
<dbReference type="AlphaFoldDB" id="A0A7W6C9H3"/>
<accession>A0A7W6C9H3</accession>
<proteinExistence type="predicted"/>
<protein>
    <recommendedName>
        <fullName evidence="3">MarR family transcriptional regulator</fullName>
    </recommendedName>
</protein>